<dbReference type="InterPro" id="IPR002129">
    <property type="entry name" value="PyrdxlP-dep_de-COase"/>
</dbReference>
<evidence type="ECO:0000256" key="3">
    <source>
        <dbReference type="ARBA" id="ARBA00022793"/>
    </source>
</evidence>
<dbReference type="InterPro" id="IPR015421">
    <property type="entry name" value="PyrdxlP-dep_Trfase_major"/>
</dbReference>
<dbReference type="AlphaFoldDB" id="A0A0G0S7P4"/>
<evidence type="ECO:0000256" key="1">
    <source>
        <dbReference type="ARBA" id="ARBA00001933"/>
    </source>
</evidence>
<evidence type="ECO:0000256" key="7">
    <source>
        <dbReference type="RuleBase" id="RU000382"/>
    </source>
</evidence>
<dbReference type="GO" id="GO:0019752">
    <property type="term" value="P:carboxylic acid metabolic process"/>
    <property type="evidence" value="ECO:0007669"/>
    <property type="project" value="InterPro"/>
</dbReference>
<dbReference type="PANTHER" id="PTHR45677:SF8">
    <property type="entry name" value="CYSTEINE SULFINIC ACID DECARBOXYLASE"/>
    <property type="match status" value="1"/>
</dbReference>
<dbReference type="PANTHER" id="PTHR45677">
    <property type="entry name" value="GLUTAMATE DECARBOXYLASE-RELATED"/>
    <property type="match status" value="1"/>
</dbReference>
<organism evidence="8 9">
    <name type="scientific">Candidatus Woesebacteria bacterium GW2011_GWA1_39_8</name>
    <dbReference type="NCBI Taxonomy" id="1618552"/>
    <lineage>
        <taxon>Bacteria</taxon>
        <taxon>Candidatus Woeseibacteriota</taxon>
    </lineage>
</organism>
<comment type="cofactor">
    <cofactor evidence="1 6 7">
        <name>pyridoxal 5'-phosphate</name>
        <dbReference type="ChEBI" id="CHEBI:597326"/>
    </cofactor>
</comment>
<evidence type="ECO:0000313" key="9">
    <source>
        <dbReference type="Proteomes" id="UP000034793"/>
    </source>
</evidence>
<comment type="caution">
    <text evidence="8">The sequence shown here is derived from an EMBL/GenBank/DDBJ whole genome shotgun (WGS) entry which is preliminary data.</text>
</comment>
<dbReference type="PATRIC" id="fig|1618552.3.peg.32"/>
<protein>
    <submittedName>
        <fullName evidence="8">Pyridoxal-dependent decarboxylase domain-containing protein</fullName>
    </submittedName>
</protein>
<dbReference type="Proteomes" id="UP000034793">
    <property type="component" value="Unassembled WGS sequence"/>
</dbReference>
<name>A0A0G0S7P4_9BACT</name>
<dbReference type="EMBL" id="LBXL01000002">
    <property type="protein sequence ID" value="KKR30760.1"/>
    <property type="molecule type" value="Genomic_DNA"/>
</dbReference>
<evidence type="ECO:0000256" key="2">
    <source>
        <dbReference type="ARBA" id="ARBA00009533"/>
    </source>
</evidence>
<proteinExistence type="inferred from homology"/>
<evidence type="ECO:0000313" key="8">
    <source>
        <dbReference type="EMBL" id="KKR30760.1"/>
    </source>
</evidence>
<dbReference type="SUPFAM" id="SSF53383">
    <property type="entry name" value="PLP-dependent transferases"/>
    <property type="match status" value="1"/>
</dbReference>
<dbReference type="GO" id="GO:0030170">
    <property type="term" value="F:pyridoxal phosphate binding"/>
    <property type="evidence" value="ECO:0007669"/>
    <property type="project" value="InterPro"/>
</dbReference>
<evidence type="ECO:0000256" key="4">
    <source>
        <dbReference type="ARBA" id="ARBA00022898"/>
    </source>
</evidence>
<gene>
    <name evidence="8" type="ORF">UT61_C0002G0004</name>
</gene>
<keyword evidence="3" id="KW-0210">Decarboxylase</keyword>
<keyword evidence="5 7" id="KW-0456">Lyase</keyword>
<keyword evidence="4 6" id="KW-0663">Pyridoxal phosphate</keyword>
<reference evidence="8 9" key="1">
    <citation type="journal article" date="2015" name="Nature">
        <title>rRNA introns, odd ribosomes, and small enigmatic genomes across a large radiation of phyla.</title>
        <authorList>
            <person name="Brown C.T."/>
            <person name="Hug L.A."/>
            <person name="Thomas B.C."/>
            <person name="Sharon I."/>
            <person name="Castelle C.J."/>
            <person name="Singh A."/>
            <person name="Wilkins M.J."/>
            <person name="Williams K.H."/>
            <person name="Banfield J.F."/>
        </authorList>
    </citation>
    <scope>NUCLEOTIDE SEQUENCE [LARGE SCALE GENOMIC DNA]</scope>
</reference>
<accession>A0A0G0S7P4</accession>
<dbReference type="InterPro" id="IPR015424">
    <property type="entry name" value="PyrdxlP-dep_Trfase"/>
</dbReference>
<sequence>MTRILSKATKVEIKKLKKQNNYVHELYRWFPVKDTKLFIELYRRIFDNLDLTNSLNRARVRGNSNKEVYASLLSKYSQLPNETVKDEKLILNLAKDFLAGAPIWKSPLLQYNVGSATNIASNVLYAISQEVNVYNINDGLAGNALAAEKVVCRILSLLAGVDPDKSAGIFTFGGTGTNLYAIKVAITKAVPQSKKLGLRGKIKIAITEDSHFSHMTSLNWLGIGEENAIVMQANRDRTTNISRAENEIKSAIENDFLVPAIIVNGGTTYDNAIDNINKFVEMRNKLVKKYELRYVPHVHVDSVIGWSFLVFRDYDFDRNELDIESNTLKILNIQAKKAAAIAMADSWGVDFHKGIGSSPIPCSMVIMNNSDSFATLLQQNEDGSNLHQLAQEFSHINPVSYTLETSRPGGAALAGLTTIFTLGVKGLQAHLANLVQMARLTRVLAHSDANFNIVNTDSLGFVTMLQLIPISLQGSSLVNKQLEDNSPKMAKFIENLNKYNEDFFSFDKKDRIHKNQGVEYSFSKGYCSTPSGIKISAIKLYPTSPLITPEHIEEAINTLITSKDNFDKQIQ</sequence>
<evidence type="ECO:0000256" key="5">
    <source>
        <dbReference type="ARBA" id="ARBA00023239"/>
    </source>
</evidence>
<dbReference type="Pfam" id="PF00282">
    <property type="entry name" value="Pyridoxal_deC"/>
    <property type="match status" value="1"/>
</dbReference>
<dbReference type="GO" id="GO:0005737">
    <property type="term" value="C:cytoplasm"/>
    <property type="evidence" value="ECO:0007669"/>
    <property type="project" value="TreeGrafter"/>
</dbReference>
<evidence type="ECO:0000256" key="6">
    <source>
        <dbReference type="PIRSR" id="PIRSR602129-50"/>
    </source>
</evidence>
<dbReference type="Gene3D" id="3.40.640.10">
    <property type="entry name" value="Type I PLP-dependent aspartate aminotransferase-like (Major domain)"/>
    <property type="match status" value="1"/>
</dbReference>
<dbReference type="GO" id="GO:0016831">
    <property type="term" value="F:carboxy-lyase activity"/>
    <property type="evidence" value="ECO:0007669"/>
    <property type="project" value="UniProtKB-KW"/>
</dbReference>
<feature type="modified residue" description="N6-(pyridoxal phosphate)lysine" evidence="6">
    <location>
        <position position="353"/>
    </location>
</feature>
<comment type="similarity">
    <text evidence="2 7">Belongs to the group II decarboxylase family.</text>
</comment>